<dbReference type="RefSeq" id="WP_150379781.1">
    <property type="nucleotide sequence ID" value="NZ_RZUH01000008.1"/>
</dbReference>
<accession>A0A5M9ZHG3</accession>
<dbReference type="EMBL" id="RZUH01000008">
    <property type="protein sequence ID" value="KAA8827057.1"/>
    <property type="molecule type" value="Genomic_DNA"/>
</dbReference>
<proteinExistence type="predicted"/>
<sequence>MTVVESLPAYASAEAVAKSRGDNLISMINAYLAGYASAGLPVEAEAEAVSKTLHALPTDTVLRTDADWDAFARGMGLDD</sequence>
<gene>
    <name evidence="1" type="ORF">EMO91_09750</name>
</gene>
<dbReference type="Proteomes" id="UP000410049">
    <property type="component" value="Unassembled WGS sequence"/>
</dbReference>
<protein>
    <submittedName>
        <fullName evidence="1">Uncharacterized protein</fullName>
    </submittedName>
</protein>
<evidence type="ECO:0000313" key="1">
    <source>
        <dbReference type="EMBL" id="KAA8827057.1"/>
    </source>
</evidence>
<organism evidence="1 2">
    <name type="scientific">Bifidobacterium myosotis</name>
    <dbReference type="NCBI Taxonomy" id="1630166"/>
    <lineage>
        <taxon>Bacteria</taxon>
        <taxon>Bacillati</taxon>
        <taxon>Actinomycetota</taxon>
        <taxon>Actinomycetes</taxon>
        <taxon>Bifidobacteriales</taxon>
        <taxon>Bifidobacteriaceae</taxon>
        <taxon>Bifidobacterium</taxon>
    </lineage>
</organism>
<reference evidence="1 2" key="1">
    <citation type="journal article" date="2019" name="Syst. Appl. Microbiol.">
        <title>Characterization of Bifidobacterium species in feaces of the Egyptian fruit bat: Description of B. vespertilionis sp. nov. and B. rousetti sp. nov.</title>
        <authorList>
            <person name="Modesto M."/>
            <person name="Satti M."/>
            <person name="Watanabe K."/>
            <person name="Puglisi E."/>
            <person name="Morelli L."/>
            <person name="Huang C.-H."/>
            <person name="Liou J.-S."/>
            <person name="Miyashita M."/>
            <person name="Tamura T."/>
            <person name="Saito S."/>
            <person name="Mori K."/>
            <person name="Huang L."/>
            <person name="Sciavilla P."/>
            <person name="Sandri C."/>
            <person name="Spiezio C."/>
            <person name="Vitali F."/>
            <person name="Cavalieri D."/>
            <person name="Perpetuini G."/>
            <person name="Tofalo R."/>
            <person name="Bonetti A."/>
            <person name="Arita M."/>
            <person name="Mattarelli P."/>
        </authorList>
    </citation>
    <scope>NUCLEOTIDE SEQUENCE [LARGE SCALE GENOMIC DNA]</scope>
    <source>
        <strain evidence="1 2">RST17</strain>
    </source>
</reference>
<dbReference type="AlphaFoldDB" id="A0A5M9ZHG3"/>
<comment type="caution">
    <text evidence="1">The sequence shown here is derived from an EMBL/GenBank/DDBJ whole genome shotgun (WGS) entry which is preliminary data.</text>
</comment>
<name>A0A5M9ZHG3_9BIFI</name>
<evidence type="ECO:0000313" key="2">
    <source>
        <dbReference type="Proteomes" id="UP000410049"/>
    </source>
</evidence>